<feature type="region of interest" description="Disordered" evidence="1">
    <location>
        <begin position="1"/>
        <end position="21"/>
    </location>
</feature>
<organism evidence="3 4">
    <name type="scientific">Rhodopirellula baltica (strain DSM 10527 / NCIMB 13988 / SH1)</name>
    <dbReference type="NCBI Taxonomy" id="243090"/>
    <lineage>
        <taxon>Bacteria</taxon>
        <taxon>Pseudomonadati</taxon>
        <taxon>Planctomycetota</taxon>
        <taxon>Planctomycetia</taxon>
        <taxon>Pirellulales</taxon>
        <taxon>Pirellulaceae</taxon>
        <taxon>Rhodopirellula</taxon>
    </lineage>
</organism>
<accession>Q7UWN9</accession>
<evidence type="ECO:0008006" key="5">
    <source>
        <dbReference type="Google" id="ProtNLM"/>
    </source>
</evidence>
<reference evidence="3 4" key="1">
    <citation type="journal article" date="2003" name="Proc. Natl. Acad. Sci. U.S.A.">
        <title>Complete genome sequence of the marine planctomycete Pirellula sp. strain 1.</title>
        <authorList>
            <person name="Gloeckner F.O."/>
            <person name="Kube M."/>
            <person name="Bauer M."/>
            <person name="Teeling H."/>
            <person name="Lombardot T."/>
            <person name="Ludwig W."/>
            <person name="Gade D."/>
            <person name="Beck A."/>
            <person name="Borzym K."/>
            <person name="Heitmann K."/>
            <person name="Rabus R."/>
            <person name="Schlesner H."/>
            <person name="Amann R."/>
            <person name="Reinhardt R."/>
        </authorList>
    </citation>
    <scope>NUCLEOTIDE SEQUENCE [LARGE SCALE GENOMIC DNA]</scope>
    <source>
        <strain evidence="4">DSM 10527 / NCIMB 13988 / SH1</strain>
    </source>
</reference>
<evidence type="ECO:0000313" key="3">
    <source>
        <dbReference type="EMBL" id="CAD72323.1"/>
    </source>
</evidence>
<gene>
    <name evidence="3" type="ordered locus">RB1897</name>
</gene>
<feature type="region of interest" description="Disordered" evidence="1">
    <location>
        <begin position="211"/>
        <end position="232"/>
    </location>
</feature>
<dbReference type="Proteomes" id="UP000001025">
    <property type="component" value="Chromosome"/>
</dbReference>
<dbReference type="EMBL" id="BX294136">
    <property type="protein sequence ID" value="CAD72323.1"/>
    <property type="molecule type" value="Genomic_DNA"/>
</dbReference>
<evidence type="ECO:0000256" key="1">
    <source>
        <dbReference type="SAM" id="MobiDB-lite"/>
    </source>
</evidence>
<feature type="compositionally biased region" description="Polar residues" evidence="1">
    <location>
        <begin position="1"/>
        <end position="14"/>
    </location>
</feature>
<name>Q7UWN9_RHOBA</name>
<keyword evidence="2" id="KW-0812">Transmembrane</keyword>
<keyword evidence="2" id="KW-1133">Transmembrane helix</keyword>
<keyword evidence="4" id="KW-1185">Reference proteome</keyword>
<dbReference type="PATRIC" id="fig|243090.15.peg.872"/>
<protein>
    <recommendedName>
        <fullName evidence="5">Transmembrane protein</fullName>
    </recommendedName>
</protein>
<dbReference type="KEGG" id="rba:RB1897"/>
<evidence type="ECO:0000313" key="4">
    <source>
        <dbReference type="Proteomes" id="UP000001025"/>
    </source>
</evidence>
<feature type="transmembrane region" description="Helical" evidence="2">
    <location>
        <begin position="35"/>
        <end position="57"/>
    </location>
</feature>
<dbReference type="InParanoid" id="Q7UWN9"/>
<dbReference type="EnsemblBacteria" id="CAD72323">
    <property type="protein sequence ID" value="CAD72323"/>
    <property type="gene ID" value="RB1897"/>
</dbReference>
<keyword evidence="2" id="KW-0472">Membrane</keyword>
<dbReference type="AlphaFoldDB" id="Q7UWN9"/>
<dbReference type="OrthoDB" id="268738at2"/>
<evidence type="ECO:0000256" key="2">
    <source>
        <dbReference type="SAM" id="Phobius"/>
    </source>
</evidence>
<dbReference type="HOGENOM" id="CLU_1194120_0_0_0"/>
<proteinExistence type="predicted"/>
<sequence length="232" mass="25778">MPLPNSVSLMNENESPAVDPHADKYNDPRVVVTRYQVLALVAIVVIGAIAAVVSIAARRTKLEKTTEFWGPDVITAIQLGDHVELIPGPGANFKQVELTAFPGLGHLRKALLEQSHYQWTTVEKDSVEALAAEVPAMQNQDSEPEQSPMVVRLEFSDPHYQRVRPALIDMELTSGTVGPADGSQRVKVTDRVRPALRHQLQLLMKVSELRYGQRTEAADAEREENEEKQLDE</sequence>